<reference evidence="2 3" key="1">
    <citation type="journal article" date="2011" name="J. Bacteriol.">
        <title>Genome sequence of the algicidal bacterium Kordia algicida OT-1.</title>
        <authorList>
            <person name="Lee H.S."/>
            <person name="Kang S.G."/>
            <person name="Kwon K.K."/>
            <person name="Lee J.H."/>
            <person name="Kim S.J."/>
        </authorList>
    </citation>
    <scope>NUCLEOTIDE SEQUENCE [LARGE SCALE GENOMIC DNA]</scope>
    <source>
        <strain evidence="2 3">OT-1</strain>
    </source>
</reference>
<evidence type="ECO:0000313" key="3">
    <source>
        <dbReference type="Proteomes" id="UP000002945"/>
    </source>
</evidence>
<feature type="compositionally biased region" description="Pro residues" evidence="1">
    <location>
        <begin position="41"/>
        <end position="52"/>
    </location>
</feature>
<dbReference type="Proteomes" id="UP000002945">
    <property type="component" value="Unassembled WGS sequence"/>
</dbReference>
<accession>A9E0J5</accession>
<dbReference type="EMBL" id="ABIB01000006">
    <property type="protein sequence ID" value="EDP95874.1"/>
    <property type="molecule type" value="Genomic_DNA"/>
</dbReference>
<name>A9E0J5_9FLAO</name>
<gene>
    <name evidence="2" type="ORF">KAOT1_05702</name>
</gene>
<keyword evidence="3" id="KW-1185">Reference proteome</keyword>
<protein>
    <submittedName>
        <fullName evidence="2">Uncharacterized protein</fullName>
    </submittedName>
</protein>
<organism evidence="2 3">
    <name type="scientific">Kordia algicida OT-1</name>
    <dbReference type="NCBI Taxonomy" id="391587"/>
    <lineage>
        <taxon>Bacteria</taxon>
        <taxon>Pseudomonadati</taxon>
        <taxon>Bacteroidota</taxon>
        <taxon>Flavobacteriia</taxon>
        <taxon>Flavobacteriales</taxon>
        <taxon>Flavobacteriaceae</taxon>
        <taxon>Kordia</taxon>
    </lineage>
</organism>
<sequence length="67" mass="7081">MKKLNRISLKLNKKSISNLNQQTVKGGGITLGGDACPILPPINNPAPDPIPNPDDDGPVTLSDFDLC</sequence>
<dbReference type="RefSeq" id="WP_007093709.1">
    <property type="nucleotide sequence ID" value="NZ_CP142125.1"/>
</dbReference>
<dbReference type="STRING" id="391587.KAOT1_05702"/>
<evidence type="ECO:0000313" key="2">
    <source>
        <dbReference type="EMBL" id="EDP95874.1"/>
    </source>
</evidence>
<evidence type="ECO:0000256" key="1">
    <source>
        <dbReference type="SAM" id="MobiDB-lite"/>
    </source>
</evidence>
<dbReference type="HOGENOM" id="CLU_2806852_0_0_10"/>
<dbReference type="AlphaFoldDB" id="A9E0J5"/>
<comment type="caution">
    <text evidence="2">The sequence shown here is derived from an EMBL/GenBank/DDBJ whole genome shotgun (WGS) entry which is preliminary data.</text>
</comment>
<feature type="region of interest" description="Disordered" evidence="1">
    <location>
        <begin position="41"/>
        <end position="67"/>
    </location>
</feature>
<proteinExistence type="predicted"/>